<reference evidence="1 2" key="1">
    <citation type="submission" date="2013-12" db="EMBL/GenBank/DDBJ databases">
        <title>Annotated genome of Streptomyces scopuliridis.</title>
        <authorList>
            <person name="Olson J.B."/>
        </authorList>
    </citation>
    <scope>NUCLEOTIDE SEQUENCE [LARGE SCALE GENOMIC DNA]</scope>
    <source>
        <strain evidence="1 2">RB72</strain>
    </source>
</reference>
<protein>
    <recommendedName>
        <fullName evidence="3">PE domain-containing protein</fullName>
    </recommendedName>
</protein>
<dbReference type="Proteomes" id="UP000245992">
    <property type="component" value="Unassembled WGS sequence"/>
</dbReference>
<accession>A0A2T7T0D6</accession>
<gene>
    <name evidence="1" type="ORF">Y717_15460</name>
</gene>
<name>A0A2T7T0D6_9ACTN</name>
<comment type="caution">
    <text evidence="1">The sequence shown here is derived from an EMBL/GenBank/DDBJ whole genome shotgun (WGS) entry which is preliminary data.</text>
</comment>
<dbReference type="AlphaFoldDB" id="A0A2T7T0D6"/>
<dbReference type="RefSeq" id="WP_240627787.1">
    <property type="nucleotide sequence ID" value="NZ_AZSP01000253.1"/>
</dbReference>
<organism evidence="1 2">
    <name type="scientific">Streptomyces scopuliridis RB72</name>
    <dbReference type="NCBI Taxonomy" id="1440053"/>
    <lineage>
        <taxon>Bacteria</taxon>
        <taxon>Bacillati</taxon>
        <taxon>Actinomycetota</taxon>
        <taxon>Actinomycetes</taxon>
        <taxon>Kitasatosporales</taxon>
        <taxon>Streptomycetaceae</taxon>
        <taxon>Streptomyces</taxon>
    </lineage>
</organism>
<dbReference type="EMBL" id="AZSP01000253">
    <property type="protein sequence ID" value="PVE08605.1"/>
    <property type="molecule type" value="Genomic_DNA"/>
</dbReference>
<keyword evidence="2" id="KW-1185">Reference proteome</keyword>
<proteinExistence type="predicted"/>
<sequence>MRHSGGPWIRAAEAAEGLRTQMGQVRAEFAAAHEGLAAGTEGLDVAAVLRTARMSWERRIETAMGECASLAEQLRAVAEDLGETDEVIAATFAKVAGGGGR</sequence>
<evidence type="ECO:0000313" key="2">
    <source>
        <dbReference type="Proteomes" id="UP000245992"/>
    </source>
</evidence>
<evidence type="ECO:0008006" key="3">
    <source>
        <dbReference type="Google" id="ProtNLM"/>
    </source>
</evidence>
<evidence type="ECO:0000313" key="1">
    <source>
        <dbReference type="EMBL" id="PVE08605.1"/>
    </source>
</evidence>
<dbReference type="STRING" id="1440053.GCA_000718095_04480"/>